<feature type="binding site" evidence="10">
    <location>
        <position position="243"/>
    </location>
    <ligand>
        <name>Ca(2+)</name>
        <dbReference type="ChEBI" id="CHEBI:29108"/>
        <label>2</label>
    </ligand>
</feature>
<feature type="compositionally biased region" description="Low complexity" evidence="14">
    <location>
        <begin position="804"/>
        <end position="820"/>
    </location>
</feature>
<feature type="binding site" evidence="10">
    <location>
        <position position="219"/>
    </location>
    <ligand>
        <name>Ca(2+)</name>
        <dbReference type="ChEBI" id="CHEBI:29108"/>
        <label>2</label>
    </ligand>
</feature>
<feature type="domain" description="Plant heme peroxidase family profile" evidence="16">
    <location>
        <begin position="88"/>
        <end position="388"/>
    </location>
</feature>
<dbReference type="PANTHER" id="PTHR31356">
    <property type="entry name" value="THYLAKOID LUMENAL 29 KDA PROTEIN, CHLOROPLASTIC-RELATED"/>
    <property type="match status" value="1"/>
</dbReference>
<evidence type="ECO:0000256" key="7">
    <source>
        <dbReference type="ARBA" id="ARBA00023004"/>
    </source>
</evidence>
<dbReference type="EC" id="1.11.1.-" evidence="13"/>
<dbReference type="AlphaFoldDB" id="A0A9Q5HWK7"/>
<feature type="compositionally biased region" description="Polar residues" evidence="14">
    <location>
        <begin position="884"/>
        <end position="913"/>
    </location>
</feature>
<evidence type="ECO:0000256" key="3">
    <source>
        <dbReference type="ARBA" id="ARBA00022617"/>
    </source>
</evidence>
<keyword evidence="7" id="KW-0408">Iron</keyword>
<comment type="similarity">
    <text evidence="1 13">Belongs to the peroxidase family. Ligninase subfamily.</text>
</comment>
<evidence type="ECO:0000313" key="17">
    <source>
        <dbReference type="EMBL" id="OCB87343.1"/>
    </source>
</evidence>
<sequence>MITDWKLLDWLSEELPLSFFLCGFDMVFGVAVFIVTLAALAGAANFKRVACPDGNFASHEACCAFFALRDDLQENLFDSRCGEDVHEVVRLTFHDAIGFSKSGQLKGRGADGSIILFGDIETNFTVNAGIGEAVDALAPFLSRHEVSAGDLIQFAGAVGISNCPGAPRLQFLDGRPNATFPADDGTVPLPQSNATTILECMDDGGFTPAETIRLLASQSIARSDTLVTNHSARTTCEWQSMVDNQQLMMVNFRRALAKLAVVGQDVKKLVDCSDIIPQSTVLLNKRATLPAGKTIADIEQVCPAPFPAIAADHKYHAALFRSMVDNQQLMMVNFRRAMAKLAVVGQDVKKLVDCSDIIPQPTVLLNKRATLPAGKTIADIEQVCLAPFPAIAADPGKATQIPEYPGISNMYTCRCESILRHESSYSGLYAYSLLSVTLLGVIWFWLKERNARVVSSNNLSSRPRAPFLRRSIDFRDEKQRNRSRRVFDLFDLAHAVGHILCEACANEMKDLIYKCPFHCTTPASAGYEPVFIDFGNHEVVALGSPEAESGYQLTANSSDVRSVEAQTLGRLLGEVAKSCPESWSGTSVSGNQKGLVFLRACRLLHKIGDGVQGDDNVKEFLHRLATALGDWKNLYDSMADTIQGNALVRKKLEEMNDSLRDDLANTRKTLREKESWYTEKINSQRFSHSEREEKLRADLSAMYMKWKDEKSRRLAAEETITSLEKELNHWKRHTTRYKKKYQHERIGNDYLREENGKGSLNDVGSQFLQSAVQSDDSLEVEYEHLDSEVANIEEVYSTDPTTPPLSASSEAESASASLPPNQASSLVCVSKNHTDGGSQPSSSLNSKFTSGAPRGIGRAHSVGTVKFSAGHELGLPRPIPDKPTPTQGSNQPSSRVLSRIQASSTQHDASDSSLAPRLRFKTQPFLAKPTLDPELLELCPDLLIDSKIYDHPDKRAAGENPRGTRISKTTSVPTNPLAIRQKPQSLFGPERKKQRLTMGIGSD</sequence>
<reference evidence="17" key="1">
    <citation type="submission" date="2016-06" db="EMBL/GenBank/DDBJ databases">
        <title>Draft Genome sequence of the fungus Inonotus baumii.</title>
        <authorList>
            <person name="Zhu H."/>
            <person name="Lin W."/>
        </authorList>
    </citation>
    <scope>NUCLEOTIDE SEQUENCE</scope>
    <source>
        <strain evidence="17">821</strain>
    </source>
</reference>
<feature type="region of interest" description="Disordered" evidence="14">
    <location>
        <begin position="952"/>
        <end position="1003"/>
    </location>
</feature>
<dbReference type="GO" id="GO:0020037">
    <property type="term" value="F:heme binding"/>
    <property type="evidence" value="ECO:0007669"/>
    <property type="project" value="UniProtKB-UniRule"/>
</dbReference>
<feature type="active site" description="Proton acceptor" evidence="9">
    <location>
        <position position="94"/>
    </location>
</feature>
<organism evidence="17 18">
    <name type="scientific">Sanghuangporus baumii</name>
    <name type="common">Phellinus baumii</name>
    <dbReference type="NCBI Taxonomy" id="108892"/>
    <lineage>
        <taxon>Eukaryota</taxon>
        <taxon>Fungi</taxon>
        <taxon>Dikarya</taxon>
        <taxon>Basidiomycota</taxon>
        <taxon>Agaricomycotina</taxon>
        <taxon>Agaricomycetes</taxon>
        <taxon>Hymenochaetales</taxon>
        <taxon>Hymenochaetaceae</taxon>
        <taxon>Sanghuangporus</taxon>
    </lineage>
</organism>
<dbReference type="PRINTS" id="PR00462">
    <property type="entry name" value="LIGNINASE"/>
</dbReference>
<keyword evidence="5" id="KW-0732">Signal</keyword>
<feature type="region of interest" description="Disordered" evidence="14">
    <location>
        <begin position="794"/>
        <end position="857"/>
    </location>
</feature>
<evidence type="ECO:0000256" key="8">
    <source>
        <dbReference type="ARBA" id="ARBA00023180"/>
    </source>
</evidence>
<evidence type="ECO:0000256" key="12">
    <source>
        <dbReference type="PIRSR" id="PIRSR601621-4"/>
    </source>
</evidence>
<keyword evidence="2 13" id="KW-0575">Peroxidase</keyword>
<feature type="binding site" evidence="10">
    <location>
        <position position="109"/>
    </location>
    <ligand>
        <name>Ca(2+)</name>
        <dbReference type="ChEBI" id="CHEBI:29108"/>
        <label>1</label>
    </ligand>
</feature>
<evidence type="ECO:0000256" key="4">
    <source>
        <dbReference type="ARBA" id="ARBA00022723"/>
    </source>
</evidence>
<keyword evidence="10 13" id="KW-0106">Calcium</keyword>
<evidence type="ECO:0000259" key="16">
    <source>
        <dbReference type="PROSITE" id="PS50873"/>
    </source>
</evidence>
<keyword evidence="15" id="KW-0472">Membrane</keyword>
<keyword evidence="12" id="KW-1015">Disulfide bond</keyword>
<keyword evidence="4 10" id="KW-0479">Metal-binding</keyword>
<keyword evidence="18" id="KW-1185">Reference proteome</keyword>
<evidence type="ECO:0000256" key="6">
    <source>
        <dbReference type="ARBA" id="ARBA00023002"/>
    </source>
</evidence>
<dbReference type="GO" id="GO:0004601">
    <property type="term" value="F:peroxidase activity"/>
    <property type="evidence" value="ECO:0007669"/>
    <property type="project" value="UniProtKB-KW"/>
</dbReference>
<feature type="compositionally biased region" description="Polar residues" evidence="14">
    <location>
        <begin position="835"/>
        <end position="849"/>
    </location>
</feature>
<dbReference type="OrthoDB" id="2113341at2759"/>
<dbReference type="GO" id="GO:0042744">
    <property type="term" value="P:hydrogen peroxide catabolic process"/>
    <property type="evidence" value="ECO:0007669"/>
    <property type="project" value="TreeGrafter"/>
</dbReference>
<keyword evidence="6 13" id="KW-0560">Oxidoreductase</keyword>
<dbReference type="PROSITE" id="PS00436">
    <property type="entry name" value="PEROXIDASE_2"/>
    <property type="match status" value="1"/>
</dbReference>
<dbReference type="PRINTS" id="PR00458">
    <property type="entry name" value="PEROXIDASE"/>
</dbReference>
<dbReference type="Proteomes" id="UP000757232">
    <property type="component" value="Unassembled WGS sequence"/>
</dbReference>
<feature type="site" description="Transition state stabilizer" evidence="11">
    <location>
        <position position="90"/>
    </location>
</feature>
<dbReference type="GO" id="GO:0034599">
    <property type="term" value="P:cellular response to oxidative stress"/>
    <property type="evidence" value="ECO:0007669"/>
    <property type="project" value="InterPro"/>
</dbReference>
<proteinExistence type="inferred from homology"/>
<evidence type="ECO:0000256" key="10">
    <source>
        <dbReference type="PIRSR" id="PIRSR601621-2"/>
    </source>
</evidence>
<dbReference type="InterPro" id="IPR024589">
    <property type="entry name" value="Ligninase_C"/>
</dbReference>
<keyword evidence="15" id="KW-1133">Transmembrane helix</keyword>
<feature type="transmembrane region" description="Helical" evidence="15">
    <location>
        <begin position="428"/>
        <end position="446"/>
    </location>
</feature>
<name>A0A9Q5HWK7_SANBA</name>
<feature type="region of interest" description="Disordered" evidence="14">
    <location>
        <begin position="871"/>
        <end position="915"/>
    </location>
</feature>
<evidence type="ECO:0000256" key="2">
    <source>
        <dbReference type="ARBA" id="ARBA00022559"/>
    </source>
</evidence>
<dbReference type="GO" id="GO:0000302">
    <property type="term" value="P:response to reactive oxygen species"/>
    <property type="evidence" value="ECO:0007669"/>
    <property type="project" value="TreeGrafter"/>
</dbReference>
<dbReference type="Pfam" id="PF00141">
    <property type="entry name" value="peroxidase"/>
    <property type="match status" value="1"/>
</dbReference>
<dbReference type="Pfam" id="PF11895">
    <property type="entry name" value="Peroxidase_ext"/>
    <property type="match status" value="2"/>
</dbReference>
<dbReference type="EMBL" id="LNZH02000192">
    <property type="protein sequence ID" value="OCB87343.1"/>
    <property type="molecule type" value="Genomic_DNA"/>
</dbReference>
<evidence type="ECO:0000256" key="15">
    <source>
        <dbReference type="SAM" id="Phobius"/>
    </source>
</evidence>
<evidence type="ECO:0000256" key="11">
    <source>
        <dbReference type="PIRSR" id="PIRSR601621-3"/>
    </source>
</evidence>
<evidence type="ECO:0000256" key="9">
    <source>
        <dbReference type="PIRSR" id="PIRSR601621-1"/>
    </source>
</evidence>
<dbReference type="InterPro" id="IPR010255">
    <property type="entry name" value="Haem_peroxidase_sf"/>
</dbReference>
<keyword evidence="15" id="KW-0812">Transmembrane</keyword>
<dbReference type="PANTHER" id="PTHR31356:SF66">
    <property type="entry name" value="CATALASE-PEROXIDASE"/>
    <property type="match status" value="1"/>
</dbReference>
<feature type="disulfide bond" evidence="12">
    <location>
        <begin position="62"/>
        <end position="354"/>
    </location>
</feature>
<feature type="disulfide bond" evidence="12">
    <location>
        <begin position="81"/>
        <end position="163"/>
    </location>
</feature>
<feature type="disulfide bond" evidence="12">
    <location>
        <begin position="51"/>
        <end position="63"/>
    </location>
</feature>
<evidence type="ECO:0000256" key="1">
    <source>
        <dbReference type="ARBA" id="ARBA00006089"/>
    </source>
</evidence>
<dbReference type="GO" id="GO:0046872">
    <property type="term" value="F:metal ion binding"/>
    <property type="evidence" value="ECO:0007669"/>
    <property type="project" value="UniProtKB-UniRule"/>
</dbReference>
<evidence type="ECO:0000256" key="5">
    <source>
        <dbReference type="ARBA" id="ARBA00022729"/>
    </source>
</evidence>
<evidence type="ECO:0000313" key="18">
    <source>
        <dbReference type="Proteomes" id="UP000757232"/>
    </source>
</evidence>
<feature type="transmembrane region" description="Helical" evidence="15">
    <location>
        <begin position="17"/>
        <end position="40"/>
    </location>
</feature>
<dbReference type="Gene3D" id="1.10.420.10">
    <property type="entry name" value="Peroxidase, domain 2"/>
    <property type="match status" value="2"/>
</dbReference>
<dbReference type="PROSITE" id="PS50873">
    <property type="entry name" value="PEROXIDASE_4"/>
    <property type="match status" value="1"/>
</dbReference>
<accession>A0A9Q5HWK7</accession>
<dbReference type="InterPro" id="IPR044831">
    <property type="entry name" value="Ccp1-like"/>
</dbReference>
<dbReference type="InterPro" id="IPR001621">
    <property type="entry name" value="Ligninase"/>
</dbReference>
<dbReference type="Gene3D" id="1.10.520.10">
    <property type="match status" value="1"/>
</dbReference>
<comment type="caution">
    <text evidence="17">The sequence shown here is derived from an EMBL/GenBank/DDBJ whole genome shotgun (WGS) entry which is preliminary data.</text>
</comment>
<evidence type="ECO:0000256" key="13">
    <source>
        <dbReference type="RuleBase" id="RU363051"/>
    </source>
</evidence>
<feature type="binding site" evidence="10">
    <location>
        <position position="111"/>
    </location>
    <ligand>
        <name>Ca(2+)</name>
        <dbReference type="ChEBI" id="CHEBI:29108"/>
        <label>1</label>
    </ligand>
</feature>
<keyword evidence="3" id="KW-0349">Heme</keyword>
<dbReference type="SUPFAM" id="SSF48113">
    <property type="entry name" value="Heme-dependent peroxidases"/>
    <property type="match status" value="2"/>
</dbReference>
<gene>
    <name evidence="17" type="ORF">A7U60_g5482</name>
</gene>
<dbReference type="InterPro" id="IPR002016">
    <property type="entry name" value="Haem_peroxidase"/>
</dbReference>
<protein>
    <recommendedName>
        <fullName evidence="13">Peroxidase</fullName>
        <ecNumber evidence="13">1.11.1.-</ecNumber>
    </recommendedName>
</protein>
<comment type="cofactor">
    <cofactor evidence="10 13">
        <name>Ca(2+)</name>
        <dbReference type="ChEBI" id="CHEBI:29108"/>
    </cofactor>
    <text evidence="10 13">Binds 2 calcium ions per subunit.</text>
</comment>
<keyword evidence="8" id="KW-0325">Glycoprotein</keyword>
<feature type="binding site" evidence="10">
    <location>
        <position position="113"/>
    </location>
    <ligand>
        <name>Ca(2+)</name>
        <dbReference type="ChEBI" id="CHEBI:29108"/>
        <label>1</label>
    </ligand>
</feature>
<feature type="binding site" evidence="10">
    <location>
        <position position="95"/>
    </location>
    <ligand>
        <name>Ca(2+)</name>
        <dbReference type="ChEBI" id="CHEBI:29108"/>
        <label>1</label>
    </ligand>
</feature>
<dbReference type="InterPro" id="IPR019794">
    <property type="entry name" value="Peroxidases_AS"/>
</dbReference>
<evidence type="ECO:0000256" key="14">
    <source>
        <dbReference type="SAM" id="MobiDB-lite"/>
    </source>
</evidence>